<dbReference type="InterPro" id="IPR043313">
    <property type="entry name" value="LRMDA"/>
</dbReference>
<dbReference type="SUPFAM" id="SSF52058">
    <property type="entry name" value="L domain-like"/>
    <property type="match status" value="1"/>
</dbReference>
<feature type="non-terminal residue" evidence="2">
    <location>
        <position position="1"/>
    </location>
</feature>
<dbReference type="PANTHER" id="PTHR46282">
    <property type="entry name" value="LEUCINE-RICH MELANOCYTE DIFFERENTIATION-ASSOCIATED PROTEIN"/>
    <property type="match status" value="1"/>
</dbReference>
<proteinExistence type="predicted"/>
<comment type="caution">
    <text evidence="2">The sequence shown here is derived from an EMBL/GenBank/DDBJ whole genome shotgun (WGS) entry which is preliminary data.</text>
</comment>
<evidence type="ECO:0000313" key="2">
    <source>
        <dbReference type="EMBL" id="CAH3123208.1"/>
    </source>
</evidence>
<feature type="region of interest" description="Disordered" evidence="1">
    <location>
        <begin position="102"/>
        <end position="130"/>
    </location>
</feature>
<accession>A0ABN8NW33</accession>
<keyword evidence="3" id="KW-1185">Reference proteome</keyword>
<sequence>VEIPQLTKLHTLTLNKNRIANLEVLLDKIAHNLPSLKYLSLLSNQACPNELSSLHRDEEDYQRYRYYVLYRLPNLTFLDSRPVRSKEREEAQRVGSYMKIVAPSASEMSTEEKSPYSPLPSDTIPPGDHKGTFGRCRYIYFGKHSEGNRFIRNDEL</sequence>
<dbReference type="PANTHER" id="PTHR46282:SF2">
    <property type="entry name" value="LEUCINE-RICH MELANOCYTE DIFFERENTIATION-ASSOCIATED PROTEIN"/>
    <property type="match status" value="1"/>
</dbReference>
<organism evidence="2 3">
    <name type="scientific">Porites lobata</name>
    <dbReference type="NCBI Taxonomy" id="104759"/>
    <lineage>
        <taxon>Eukaryota</taxon>
        <taxon>Metazoa</taxon>
        <taxon>Cnidaria</taxon>
        <taxon>Anthozoa</taxon>
        <taxon>Hexacorallia</taxon>
        <taxon>Scleractinia</taxon>
        <taxon>Fungiina</taxon>
        <taxon>Poritidae</taxon>
        <taxon>Porites</taxon>
    </lineage>
</organism>
<name>A0ABN8NW33_9CNID</name>
<dbReference type="Gene3D" id="3.80.10.10">
    <property type="entry name" value="Ribonuclease Inhibitor"/>
    <property type="match status" value="1"/>
</dbReference>
<dbReference type="InterPro" id="IPR032675">
    <property type="entry name" value="LRR_dom_sf"/>
</dbReference>
<dbReference type="EMBL" id="CALNXK010000038">
    <property type="protein sequence ID" value="CAH3123208.1"/>
    <property type="molecule type" value="Genomic_DNA"/>
</dbReference>
<dbReference type="Proteomes" id="UP001159405">
    <property type="component" value="Unassembled WGS sequence"/>
</dbReference>
<gene>
    <name evidence="2" type="ORF">PLOB_00029847</name>
</gene>
<evidence type="ECO:0008006" key="4">
    <source>
        <dbReference type="Google" id="ProtNLM"/>
    </source>
</evidence>
<evidence type="ECO:0000256" key="1">
    <source>
        <dbReference type="SAM" id="MobiDB-lite"/>
    </source>
</evidence>
<reference evidence="2 3" key="1">
    <citation type="submission" date="2022-05" db="EMBL/GenBank/DDBJ databases">
        <authorList>
            <consortium name="Genoscope - CEA"/>
            <person name="William W."/>
        </authorList>
    </citation>
    <scope>NUCLEOTIDE SEQUENCE [LARGE SCALE GENOMIC DNA]</scope>
</reference>
<dbReference type="Pfam" id="PF14580">
    <property type="entry name" value="LRR_9"/>
    <property type="match status" value="1"/>
</dbReference>
<protein>
    <recommendedName>
        <fullName evidence="4">Leucine rich melanocyte differentiation associated</fullName>
    </recommendedName>
</protein>
<evidence type="ECO:0000313" key="3">
    <source>
        <dbReference type="Proteomes" id="UP001159405"/>
    </source>
</evidence>